<reference evidence="2 3" key="1">
    <citation type="journal article" date="2017" name="Genome Announc.">
        <title>Draft Genome Sequences of Salinivibrio proteolyticus, Salinivibrio sharmensis, Salinivibrio siamensis, Salinivibrio costicola subsp. alcaliphilus, Salinivibrio costicola subsp. vallismortis, and 29 New Isolates Belonging to the Genus Salinivibrio.</title>
        <authorList>
            <person name="Lopez-Hermoso C."/>
            <person name="de la Haba R.R."/>
            <person name="Sanchez-Porro C."/>
            <person name="Bayliss S.C."/>
            <person name="Feil E.J."/>
            <person name="Ventosa A."/>
        </authorList>
    </citation>
    <scope>NUCLEOTIDE SEQUENCE [LARGE SCALE GENOMIC DNA]</scope>
    <source>
        <strain evidence="2 3">AL184</strain>
    </source>
</reference>
<comment type="caution">
    <text evidence="2">The sequence shown here is derived from an EMBL/GenBank/DDBJ whole genome shotgun (WGS) entry which is preliminary data.</text>
</comment>
<dbReference type="PROSITE" id="PS51257">
    <property type="entry name" value="PROKAR_LIPOPROTEIN"/>
    <property type="match status" value="1"/>
</dbReference>
<protein>
    <recommendedName>
        <fullName evidence="4">Lipoprotein</fullName>
    </recommendedName>
</protein>
<accession>A0AB36JSN0</accession>
<dbReference type="RefSeq" id="WP_077659808.1">
    <property type="nucleotide sequence ID" value="NZ_CP040021.1"/>
</dbReference>
<name>A0AB36JSN0_9GAMM</name>
<evidence type="ECO:0000313" key="3">
    <source>
        <dbReference type="Proteomes" id="UP000189021"/>
    </source>
</evidence>
<sequence>MGFSNIKTIVVSLLAISLVACASGSAIVTGTKRTPVEPNQVKLYLETPAKFEVIGIVNASSDAGWTEQGSVDYAVQELKNQAAKLGANGVLLGATGESTSTVVGGYGTGYMYAIPVTAKTVAGKAIYVSE</sequence>
<evidence type="ECO:0000256" key="1">
    <source>
        <dbReference type="SAM" id="SignalP"/>
    </source>
</evidence>
<dbReference type="Proteomes" id="UP000189021">
    <property type="component" value="Unassembled WGS sequence"/>
</dbReference>
<feature type="chain" id="PRO_5044311709" description="Lipoprotein" evidence="1">
    <location>
        <begin position="23"/>
        <end position="130"/>
    </location>
</feature>
<dbReference type="AlphaFoldDB" id="A0AB36JSN0"/>
<keyword evidence="1" id="KW-0732">Signal</keyword>
<dbReference type="EMBL" id="MUEK01000030">
    <property type="protein sequence ID" value="OOE37414.1"/>
    <property type="molecule type" value="Genomic_DNA"/>
</dbReference>
<organism evidence="2 3">
    <name type="scientific">Salinivibrio kushneri</name>
    <dbReference type="NCBI Taxonomy" id="1908198"/>
    <lineage>
        <taxon>Bacteria</taxon>
        <taxon>Pseudomonadati</taxon>
        <taxon>Pseudomonadota</taxon>
        <taxon>Gammaproteobacteria</taxon>
        <taxon>Vibrionales</taxon>
        <taxon>Vibrionaceae</taxon>
        <taxon>Salinivibrio</taxon>
    </lineage>
</organism>
<gene>
    <name evidence="2" type="ORF">BZG00_15590</name>
</gene>
<evidence type="ECO:0000313" key="2">
    <source>
        <dbReference type="EMBL" id="OOE37414.1"/>
    </source>
</evidence>
<keyword evidence="3" id="KW-1185">Reference proteome</keyword>
<evidence type="ECO:0008006" key="4">
    <source>
        <dbReference type="Google" id="ProtNLM"/>
    </source>
</evidence>
<proteinExistence type="predicted"/>
<feature type="signal peptide" evidence="1">
    <location>
        <begin position="1"/>
        <end position="22"/>
    </location>
</feature>
<dbReference type="Gene3D" id="3.30.110.70">
    <property type="entry name" value="Hypothetical protein apc22750. Chain B"/>
    <property type="match status" value="1"/>
</dbReference>